<evidence type="ECO:0000256" key="17">
    <source>
        <dbReference type="ARBA" id="ARBA00048623"/>
    </source>
</evidence>
<dbReference type="AlphaFoldDB" id="A0A928Z2E7"/>
<keyword evidence="21" id="KW-1185">Reference proteome</keyword>
<evidence type="ECO:0000256" key="18">
    <source>
        <dbReference type="ARBA" id="ARBA00049504"/>
    </source>
</evidence>
<dbReference type="Pfam" id="PF02654">
    <property type="entry name" value="CobS"/>
    <property type="match status" value="1"/>
</dbReference>
<evidence type="ECO:0000256" key="14">
    <source>
        <dbReference type="ARBA" id="ARBA00025228"/>
    </source>
</evidence>
<dbReference type="PANTHER" id="PTHR34148">
    <property type="entry name" value="ADENOSYLCOBINAMIDE-GDP RIBAZOLETRANSFERASE"/>
    <property type="match status" value="1"/>
</dbReference>
<dbReference type="PANTHER" id="PTHR34148:SF1">
    <property type="entry name" value="ADENOSYLCOBINAMIDE-GDP RIBAZOLETRANSFERASE"/>
    <property type="match status" value="1"/>
</dbReference>
<evidence type="ECO:0000256" key="4">
    <source>
        <dbReference type="ARBA" id="ARBA00010561"/>
    </source>
</evidence>
<dbReference type="GO" id="GO:0008818">
    <property type="term" value="F:cobalamin 5'-phosphate synthase activity"/>
    <property type="evidence" value="ECO:0007669"/>
    <property type="project" value="UniProtKB-UniRule"/>
</dbReference>
<dbReference type="GO" id="GO:0051073">
    <property type="term" value="F:adenosylcobinamide-GDP ribazoletransferase activity"/>
    <property type="evidence" value="ECO:0007669"/>
    <property type="project" value="UniProtKB-UniRule"/>
</dbReference>
<keyword evidence="10 19" id="KW-0812">Transmembrane</keyword>
<evidence type="ECO:0000256" key="3">
    <source>
        <dbReference type="ARBA" id="ARBA00004663"/>
    </source>
</evidence>
<keyword evidence="8 19" id="KW-0169">Cobalamin biosynthesis</keyword>
<feature type="transmembrane region" description="Helical" evidence="19">
    <location>
        <begin position="183"/>
        <end position="202"/>
    </location>
</feature>
<name>A0A928Z2E7_9CYAN</name>
<sequence length="262" mass="27949">MLYLFRQLCQRPFARFNAAFLFYTALPLPQWWPVEFEGIAQFAPIVGLGMAGCLWIIWTGLTALGLSSGLVAVIVVAIWLRITGGLHLDGAMDAADGLAVMDPERRLAVMSDSRSGAFGVMAAIVILAGKTVALASLSQAHLWVLLAVCGWSRWGQLAAIVRYPYIKPQGKGAFHRATLTSPWQALPLFLGLFGLGFLPLCLGLSSVKLTFALTIGAGGISLCVGDWFNAKLGGQTGDTYGAIVEWSEVLILVLANVVLAIG</sequence>
<feature type="transmembrane region" description="Helical" evidence="19">
    <location>
        <begin position="12"/>
        <end position="32"/>
    </location>
</feature>
<evidence type="ECO:0000256" key="7">
    <source>
        <dbReference type="ARBA" id="ARBA00022475"/>
    </source>
</evidence>
<accession>A0A928Z2E7</accession>
<comment type="pathway">
    <text evidence="3 19">Cofactor biosynthesis; adenosylcobalamin biosynthesis; adenosylcobalamin from cob(II)yrinate a,c-diamide: step 7/7.</text>
</comment>
<feature type="transmembrane region" description="Helical" evidence="19">
    <location>
        <begin position="64"/>
        <end position="82"/>
    </location>
</feature>
<reference evidence="20" key="1">
    <citation type="submission" date="2020-10" db="EMBL/GenBank/DDBJ databases">
        <authorList>
            <person name="Castelo-Branco R."/>
            <person name="Eusebio N."/>
            <person name="Adriana R."/>
            <person name="Vieira A."/>
            <person name="Brugerolle De Fraissinette N."/>
            <person name="Rezende De Castro R."/>
            <person name="Schneider M.P."/>
            <person name="Vasconcelos V."/>
            <person name="Leao P.N."/>
        </authorList>
    </citation>
    <scope>NUCLEOTIDE SEQUENCE</scope>
    <source>
        <strain evidence="20">LEGE 11480</strain>
    </source>
</reference>
<keyword evidence="9 19" id="KW-0808">Transferase</keyword>
<comment type="subcellular location">
    <subcellularLocation>
        <location evidence="2 19">Cell membrane</location>
        <topology evidence="2 19">Multi-pass membrane protein</topology>
    </subcellularLocation>
</comment>
<evidence type="ECO:0000256" key="12">
    <source>
        <dbReference type="ARBA" id="ARBA00022989"/>
    </source>
</evidence>
<dbReference type="EMBL" id="JADEXQ010000016">
    <property type="protein sequence ID" value="MBE9029464.1"/>
    <property type="molecule type" value="Genomic_DNA"/>
</dbReference>
<dbReference type="HAMAP" id="MF_00719">
    <property type="entry name" value="CobS"/>
    <property type="match status" value="1"/>
</dbReference>
<evidence type="ECO:0000256" key="15">
    <source>
        <dbReference type="ARBA" id="ARBA00032605"/>
    </source>
</evidence>
<comment type="cofactor">
    <cofactor evidence="1 19">
        <name>Mg(2+)</name>
        <dbReference type="ChEBI" id="CHEBI:18420"/>
    </cofactor>
</comment>
<keyword evidence="12 19" id="KW-1133">Transmembrane helix</keyword>
<keyword evidence="13 19" id="KW-0472">Membrane</keyword>
<keyword evidence="7 19" id="KW-1003">Cell membrane</keyword>
<dbReference type="Proteomes" id="UP000625316">
    <property type="component" value="Unassembled WGS sequence"/>
</dbReference>
<evidence type="ECO:0000256" key="2">
    <source>
        <dbReference type="ARBA" id="ARBA00004651"/>
    </source>
</evidence>
<evidence type="ECO:0000256" key="6">
    <source>
        <dbReference type="ARBA" id="ARBA00015850"/>
    </source>
</evidence>
<dbReference type="NCBIfam" id="TIGR00317">
    <property type="entry name" value="cobS"/>
    <property type="match status" value="1"/>
</dbReference>
<protein>
    <recommendedName>
        <fullName evidence="6 19">Adenosylcobinamide-GDP ribazoletransferase</fullName>
        <ecNumber evidence="5 19">2.7.8.26</ecNumber>
    </recommendedName>
    <alternativeName>
        <fullName evidence="16 19">Cobalamin synthase</fullName>
    </alternativeName>
    <alternativeName>
        <fullName evidence="15 19">Cobalamin-5'-phosphate synthase</fullName>
    </alternativeName>
</protein>
<evidence type="ECO:0000256" key="16">
    <source>
        <dbReference type="ARBA" id="ARBA00032853"/>
    </source>
</evidence>
<comment type="caution">
    <text evidence="20">The sequence shown here is derived from an EMBL/GenBank/DDBJ whole genome shotgun (WGS) entry which is preliminary data.</text>
</comment>
<organism evidence="20 21">
    <name type="scientific">Romeriopsis navalis LEGE 11480</name>
    <dbReference type="NCBI Taxonomy" id="2777977"/>
    <lineage>
        <taxon>Bacteria</taxon>
        <taxon>Bacillati</taxon>
        <taxon>Cyanobacteriota</taxon>
        <taxon>Cyanophyceae</taxon>
        <taxon>Leptolyngbyales</taxon>
        <taxon>Leptolyngbyaceae</taxon>
        <taxon>Romeriopsis</taxon>
        <taxon>Romeriopsis navalis</taxon>
    </lineage>
</organism>
<feature type="transmembrane region" description="Helical" evidence="19">
    <location>
        <begin position="209"/>
        <end position="228"/>
    </location>
</feature>
<comment type="similarity">
    <text evidence="4 19">Belongs to the CobS family.</text>
</comment>
<dbReference type="GO" id="GO:0009236">
    <property type="term" value="P:cobalamin biosynthetic process"/>
    <property type="evidence" value="ECO:0007669"/>
    <property type="project" value="UniProtKB-UniRule"/>
</dbReference>
<evidence type="ECO:0000256" key="10">
    <source>
        <dbReference type="ARBA" id="ARBA00022692"/>
    </source>
</evidence>
<evidence type="ECO:0000256" key="9">
    <source>
        <dbReference type="ARBA" id="ARBA00022679"/>
    </source>
</evidence>
<evidence type="ECO:0000313" key="21">
    <source>
        <dbReference type="Proteomes" id="UP000625316"/>
    </source>
</evidence>
<proteinExistence type="inferred from homology"/>
<evidence type="ECO:0000256" key="5">
    <source>
        <dbReference type="ARBA" id="ARBA00013200"/>
    </source>
</evidence>
<evidence type="ECO:0000313" key="20">
    <source>
        <dbReference type="EMBL" id="MBE9029464.1"/>
    </source>
</evidence>
<feature type="transmembrane region" description="Helical" evidence="19">
    <location>
        <begin position="240"/>
        <end position="261"/>
    </location>
</feature>
<dbReference type="InterPro" id="IPR003805">
    <property type="entry name" value="CobS"/>
</dbReference>
<evidence type="ECO:0000256" key="19">
    <source>
        <dbReference type="HAMAP-Rule" id="MF_00719"/>
    </source>
</evidence>
<dbReference type="RefSeq" id="WP_264324282.1">
    <property type="nucleotide sequence ID" value="NZ_JADEXQ010000016.1"/>
</dbReference>
<evidence type="ECO:0000256" key="1">
    <source>
        <dbReference type="ARBA" id="ARBA00001946"/>
    </source>
</evidence>
<gene>
    <name evidence="19" type="primary">cobS</name>
    <name evidence="20" type="ORF">IQ266_06765</name>
</gene>
<comment type="function">
    <text evidence="14 19">Joins adenosylcobinamide-GDP and alpha-ribazole to generate adenosylcobalamin (Ado-cobalamin). Also synthesizes adenosylcobalamin 5'-phosphate from adenosylcobinamide-GDP and alpha-ribazole 5'-phosphate.</text>
</comment>
<comment type="catalytic activity">
    <reaction evidence="17 19">
        <text>alpha-ribazole + adenosylcob(III)inamide-GDP = adenosylcob(III)alamin + GMP + H(+)</text>
        <dbReference type="Rhea" id="RHEA:16049"/>
        <dbReference type="ChEBI" id="CHEBI:10329"/>
        <dbReference type="ChEBI" id="CHEBI:15378"/>
        <dbReference type="ChEBI" id="CHEBI:18408"/>
        <dbReference type="ChEBI" id="CHEBI:58115"/>
        <dbReference type="ChEBI" id="CHEBI:60487"/>
        <dbReference type="EC" id="2.7.8.26"/>
    </reaction>
</comment>
<dbReference type="GO" id="GO:0005886">
    <property type="term" value="C:plasma membrane"/>
    <property type="evidence" value="ECO:0007669"/>
    <property type="project" value="UniProtKB-SubCell"/>
</dbReference>
<feature type="transmembrane region" description="Helical" evidence="19">
    <location>
        <begin position="116"/>
        <end position="135"/>
    </location>
</feature>
<evidence type="ECO:0000256" key="11">
    <source>
        <dbReference type="ARBA" id="ARBA00022842"/>
    </source>
</evidence>
<evidence type="ECO:0000256" key="8">
    <source>
        <dbReference type="ARBA" id="ARBA00022573"/>
    </source>
</evidence>
<comment type="catalytic activity">
    <reaction evidence="18 19">
        <text>alpha-ribazole 5'-phosphate + adenosylcob(III)inamide-GDP = adenosylcob(III)alamin 5'-phosphate + GMP + H(+)</text>
        <dbReference type="Rhea" id="RHEA:23560"/>
        <dbReference type="ChEBI" id="CHEBI:15378"/>
        <dbReference type="ChEBI" id="CHEBI:57918"/>
        <dbReference type="ChEBI" id="CHEBI:58115"/>
        <dbReference type="ChEBI" id="CHEBI:60487"/>
        <dbReference type="ChEBI" id="CHEBI:60493"/>
        <dbReference type="EC" id="2.7.8.26"/>
    </reaction>
</comment>
<evidence type="ECO:0000256" key="13">
    <source>
        <dbReference type="ARBA" id="ARBA00023136"/>
    </source>
</evidence>
<dbReference type="EC" id="2.7.8.26" evidence="5 19"/>
<keyword evidence="11 19" id="KW-0460">Magnesium</keyword>